<name>A0A2I0HLU2_PUNGR</name>
<evidence type="ECO:0000313" key="3">
    <source>
        <dbReference type="Proteomes" id="UP000233551"/>
    </source>
</evidence>
<keyword evidence="3" id="KW-1185">Reference proteome</keyword>
<evidence type="ECO:0000256" key="1">
    <source>
        <dbReference type="SAM" id="MobiDB-lite"/>
    </source>
</evidence>
<dbReference type="Proteomes" id="UP000233551">
    <property type="component" value="Unassembled WGS sequence"/>
</dbReference>
<reference evidence="2 3" key="1">
    <citation type="submission" date="2017-11" db="EMBL/GenBank/DDBJ databases">
        <title>De-novo sequencing of pomegranate (Punica granatum L.) genome.</title>
        <authorList>
            <person name="Akparov Z."/>
            <person name="Amiraslanov A."/>
            <person name="Hajiyeva S."/>
            <person name="Abbasov M."/>
            <person name="Kaur K."/>
            <person name="Hamwieh A."/>
            <person name="Solovyev V."/>
            <person name="Salamov A."/>
            <person name="Braich B."/>
            <person name="Kosarev P."/>
            <person name="Mahmoud A."/>
            <person name="Hajiyev E."/>
            <person name="Babayeva S."/>
            <person name="Izzatullayeva V."/>
            <person name="Mammadov A."/>
            <person name="Mammadov A."/>
            <person name="Sharifova S."/>
            <person name="Ojaghi J."/>
            <person name="Eynullazada K."/>
            <person name="Bayramov B."/>
            <person name="Abdulazimova A."/>
            <person name="Shahmuradov I."/>
        </authorList>
    </citation>
    <scope>NUCLEOTIDE SEQUENCE [LARGE SCALE GENOMIC DNA]</scope>
    <source>
        <strain evidence="3">cv. AG2017</strain>
        <tissue evidence="2">Leaf</tissue>
    </source>
</reference>
<organism evidence="2 3">
    <name type="scientific">Punica granatum</name>
    <name type="common">Pomegranate</name>
    <dbReference type="NCBI Taxonomy" id="22663"/>
    <lineage>
        <taxon>Eukaryota</taxon>
        <taxon>Viridiplantae</taxon>
        <taxon>Streptophyta</taxon>
        <taxon>Embryophyta</taxon>
        <taxon>Tracheophyta</taxon>
        <taxon>Spermatophyta</taxon>
        <taxon>Magnoliopsida</taxon>
        <taxon>eudicotyledons</taxon>
        <taxon>Gunneridae</taxon>
        <taxon>Pentapetalae</taxon>
        <taxon>rosids</taxon>
        <taxon>malvids</taxon>
        <taxon>Myrtales</taxon>
        <taxon>Lythraceae</taxon>
        <taxon>Punica</taxon>
    </lineage>
</organism>
<proteinExistence type="predicted"/>
<evidence type="ECO:0000313" key="2">
    <source>
        <dbReference type="EMBL" id="PKI32631.1"/>
    </source>
</evidence>
<sequence>MKNVENPILWKESYSTPNFSRDQSPQHSGPLPAVYLAVSLVKALVNAHHRAAPMAEAVSGPGGGDDSDGTSDTGGEGIGGPREPQPG</sequence>
<dbReference type="EMBL" id="PGOL01007479">
    <property type="protein sequence ID" value="PKI32631.1"/>
    <property type="molecule type" value="Genomic_DNA"/>
</dbReference>
<protein>
    <submittedName>
        <fullName evidence="2">Uncharacterized protein</fullName>
    </submittedName>
</protein>
<feature type="region of interest" description="Disordered" evidence="1">
    <location>
        <begin position="54"/>
        <end position="87"/>
    </location>
</feature>
<comment type="caution">
    <text evidence="2">The sequence shown here is derived from an EMBL/GenBank/DDBJ whole genome shotgun (WGS) entry which is preliminary data.</text>
</comment>
<accession>A0A2I0HLU2</accession>
<dbReference type="AlphaFoldDB" id="A0A2I0HLU2"/>
<gene>
    <name evidence="2" type="ORF">CRG98_046978</name>
</gene>